<gene>
    <name evidence="4" type="ORF">GGE31_002458</name>
    <name evidence="3" type="ORF">GGE33_002459</name>
    <name evidence="5" type="ORF">GGE35_005301</name>
</gene>
<dbReference type="Pfam" id="PF01451">
    <property type="entry name" value="LMWPc"/>
    <property type="match status" value="1"/>
</dbReference>
<keyword evidence="7" id="KW-1185">Reference proteome</keyword>
<dbReference type="SUPFAM" id="SSF52788">
    <property type="entry name" value="Phosphotyrosine protein phosphatases I"/>
    <property type="match status" value="1"/>
</dbReference>
<dbReference type="InterPro" id="IPR036196">
    <property type="entry name" value="Ptyr_pPase_sf"/>
</dbReference>
<organism evidence="5 8">
    <name type="scientific">Aliirhizobium cellulosilyticum</name>
    <dbReference type="NCBI Taxonomy" id="393664"/>
    <lineage>
        <taxon>Bacteria</taxon>
        <taxon>Pseudomonadati</taxon>
        <taxon>Pseudomonadota</taxon>
        <taxon>Alphaproteobacteria</taxon>
        <taxon>Hyphomicrobiales</taxon>
        <taxon>Rhizobiaceae</taxon>
        <taxon>Aliirhizobium</taxon>
    </lineage>
</organism>
<evidence type="ECO:0000313" key="5">
    <source>
        <dbReference type="EMBL" id="MBB4449447.1"/>
    </source>
</evidence>
<dbReference type="AlphaFoldDB" id="A0A7W6V5W9"/>
<proteinExistence type="predicted"/>
<dbReference type="PANTHER" id="PTHR43428">
    <property type="entry name" value="ARSENATE REDUCTASE"/>
    <property type="match status" value="1"/>
</dbReference>
<dbReference type="Proteomes" id="UP000524535">
    <property type="component" value="Unassembled WGS sequence"/>
</dbReference>
<dbReference type="EMBL" id="JACIHM010000015">
    <property type="protein sequence ID" value="MBB4449447.1"/>
    <property type="molecule type" value="Genomic_DNA"/>
</dbReference>
<evidence type="ECO:0000313" key="8">
    <source>
        <dbReference type="Proteomes" id="UP000576087"/>
    </source>
</evidence>
<dbReference type="PANTHER" id="PTHR43428:SF1">
    <property type="entry name" value="ARSENATE REDUCTASE"/>
    <property type="match status" value="1"/>
</dbReference>
<evidence type="ECO:0000313" key="3">
    <source>
        <dbReference type="EMBL" id="MBB4348717.1"/>
    </source>
</evidence>
<dbReference type="RefSeq" id="WP_246435966.1">
    <property type="nucleotide sequence ID" value="NZ_JACIGW010000002.1"/>
</dbReference>
<dbReference type="GO" id="GO:0046685">
    <property type="term" value="P:response to arsenic-containing substance"/>
    <property type="evidence" value="ECO:0007669"/>
    <property type="project" value="UniProtKB-KW"/>
</dbReference>
<protein>
    <submittedName>
        <fullName evidence="5">Protein-tyrosine-phosphatase</fullName>
    </submittedName>
</protein>
<dbReference type="SMART" id="SM00226">
    <property type="entry name" value="LMWPc"/>
    <property type="match status" value="1"/>
</dbReference>
<dbReference type="Proteomes" id="UP000520770">
    <property type="component" value="Unassembled WGS sequence"/>
</dbReference>
<accession>A0A7W6V5W9</accession>
<comment type="caution">
    <text evidence="5">The sequence shown here is derived from an EMBL/GenBank/DDBJ whole genome shotgun (WGS) entry which is preliminary data.</text>
</comment>
<dbReference type="Proteomes" id="UP000576087">
    <property type="component" value="Unassembled WGS sequence"/>
</dbReference>
<keyword evidence="1" id="KW-0059">Arsenical resistance</keyword>
<dbReference type="Gene3D" id="3.40.50.2300">
    <property type="match status" value="1"/>
</dbReference>
<dbReference type="InterPro" id="IPR023485">
    <property type="entry name" value="Ptyr_pPase"/>
</dbReference>
<evidence type="ECO:0000313" key="7">
    <source>
        <dbReference type="Proteomes" id="UP000524535"/>
    </source>
</evidence>
<dbReference type="EMBL" id="JACIGW010000002">
    <property type="protein sequence ID" value="MBB4348717.1"/>
    <property type="molecule type" value="Genomic_DNA"/>
</dbReference>
<sequence>MTADAPNRKQEIGIPTAILFMCGQNSIRSPMAEAIAKSLLQPDIYIQSAGVRSGEPDPFVDVVLEEVGLSLNHKRPHRPRTLEEIEDDFFDLIVTLAPEAHHTALELTRSHAVDVVYWPTMDPTVVTGTREQRLDAYRQVRDHLWKLIDKRMKPIRRAPPASG</sequence>
<feature type="domain" description="Phosphotyrosine protein phosphatase I" evidence="2">
    <location>
        <begin position="16"/>
        <end position="154"/>
    </location>
</feature>
<evidence type="ECO:0000313" key="6">
    <source>
        <dbReference type="Proteomes" id="UP000520770"/>
    </source>
</evidence>
<reference evidence="6 7" key="1">
    <citation type="submission" date="2020-08" db="EMBL/GenBank/DDBJ databases">
        <title>Genomic Encyclopedia of Type Strains, Phase IV (KMG-V): Genome sequencing to study the core and pangenomes of soil and plant-associated prokaryotes.</title>
        <authorList>
            <person name="Whitman W."/>
        </authorList>
    </citation>
    <scope>NUCLEOTIDE SEQUENCE [LARGE SCALE GENOMIC DNA]</scope>
    <source>
        <strain evidence="4 7">SEMIA 444</strain>
        <strain evidence="3 6">SEMIA 448</strain>
        <strain evidence="5 8">SEMIA 452</strain>
    </source>
</reference>
<evidence type="ECO:0000313" key="4">
    <source>
        <dbReference type="EMBL" id="MBB4411953.1"/>
    </source>
</evidence>
<name>A0A7W6V5W9_9HYPH</name>
<evidence type="ECO:0000256" key="1">
    <source>
        <dbReference type="ARBA" id="ARBA00022849"/>
    </source>
</evidence>
<evidence type="ECO:0000259" key="2">
    <source>
        <dbReference type="SMART" id="SM00226"/>
    </source>
</evidence>
<dbReference type="EMBL" id="JACIGY010000002">
    <property type="protein sequence ID" value="MBB4411953.1"/>
    <property type="molecule type" value="Genomic_DNA"/>
</dbReference>